<reference evidence="1" key="1">
    <citation type="submission" date="2022-07" db="EMBL/GenBank/DDBJ databases">
        <title>Phylogenomic reconstructions and comparative analyses of Kickxellomycotina fungi.</title>
        <authorList>
            <person name="Reynolds N.K."/>
            <person name="Stajich J.E."/>
            <person name="Barry K."/>
            <person name="Grigoriev I.V."/>
            <person name="Crous P."/>
            <person name="Smith M.E."/>
        </authorList>
    </citation>
    <scope>NUCLEOTIDE SEQUENCE</scope>
    <source>
        <strain evidence="1">BCRC 34780</strain>
    </source>
</reference>
<dbReference type="Proteomes" id="UP001140087">
    <property type="component" value="Unassembled WGS sequence"/>
</dbReference>
<accession>A0ACC1L515</accession>
<keyword evidence="2" id="KW-1185">Reference proteome</keyword>
<proteinExistence type="predicted"/>
<organism evidence="1 2">
    <name type="scientific">Coemansia helicoidea</name>
    <dbReference type="NCBI Taxonomy" id="1286919"/>
    <lineage>
        <taxon>Eukaryota</taxon>
        <taxon>Fungi</taxon>
        <taxon>Fungi incertae sedis</taxon>
        <taxon>Zoopagomycota</taxon>
        <taxon>Kickxellomycotina</taxon>
        <taxon>Kickxellomycetes</taxon>
        <taxon>Kickxellales</taxon>
        <taxon>Kickxellaceae</taxon>
        <taxon>Coemansia</taxon>
    </lineage>
</organism>
<evidence type="ECO:0000313" key="2">
    <source>
        <dbReference type="Proteomes" id="UP001140087"/>
    </source>
</evidence>
<comment type="caution">
    <text evidence="1">The sequence shown here is derived from an EMBL/GenBank/DDBJ whole genome shotgun (WGS) entry which is preliminary data.</text>
</comment>
<gene>
    <name evidence="1" type="ORF">H4R21_002835</name>
</gene>
<evidence type="ECO:0000313" key="1">
    <source>
        <dbReference type="EMBL" id="KAJ2801315.1"/>
    </source>
</evidence>
<sequence>MWAVARRLSEWVVTRRLREWVVALPGERGRRGLRLPRTPWDYLQRMQGAQRYKGDKDLQPPMLVWAVFSGVTSFVAIAVLGMVQKYGPAIRDHHLPFAIAPAGATVVLVFAVPAAPLAQPRNVVGGHLIAAITGTFMHALFANVADSFRWMPAALAVGISIGLMGLTNCYHPPAGATAFIAGFFAADIERVNWWFPLYPVLPVSLILVGLGVLLNNICRVYPTYWFTPAPRHNAAVPPSPPILPPSSPFKPCDSIPLTGESGHTLDPHIQSSGDAQPRESPVNGGAADEAELVWLRARVHELEQEVSELRGGSA</sequence>
<protein>
    <submittedName>
        <fullName evidence="1">Uncharacterized protein</fullName>
    </submittedName>
</protein>
<dbReference type="EMBL" id="JANBUN010000793">
    <property type="protein sequence ID" value="KAJ2801315.1"/>
    <property type="molecule type" value="Genomic_DNA"/>
</dbReference>
<name>A0ACC1L515_9FUNG</name>